<evidence type="ECO:0000313" key="3">
    <source>
        <dbReference type="Proteomes" id="UP000218785"/>
    </source>
</evidence>
<reference evidence="2 3" key="1">
    <citation type="submission" date="2017-06" db="EMBL/GenBank/DDBJ databases">
        <title>Genome sequencing of cyanobaciteial culture collection at National Institute for Environmental Studies (NIES).</title>
        <authorList>
            <person name="Hirose Y."/>
            <person name="Shimura Y."/>
            <person name="Fujisawa T."/>
            <person name="Nakamura Y."/>
            <person name="Kawachi M."/>
        </authorList>
    </citation>
    <scope>NUCLEOTIDE SEQUENCE [LARGE SCALE GENOMIC DNA]</scope>
    <source>
        <strain evidence="2 3">NIES-37</strain>
    </source>
</reference>
<evidence type="ECO:0000313" key="2">
    <source>
        <dbReference type="EMBL" id="BAY97091.1"/>
    </source>
</evidence>
<dbReference type="GO" id="GO:0015979">
    <property type="term" value="P:photosynthesis"/>
    <property type="evidence" value="ECO:0007669"/>
    <property type="project" value="InterPro"/>
</dbReference>
<organism evidence="2 3">
    <name type="scientific">Tolypothrix tenuis PCC 7101</name>
    <dbReference type="NCBI Taxonomy" id="231146"/>
    <lineage>
        <taxon>Bacteria</taxon>
        <taxon>Bacillati</taxon>
        <taxon>Cyanobacteriota</taxon>
        <taxon>Cyanophyceae</taxon>
        <taxon>Nostocales</taxon>
        <taxon>Tolypothrichaceae</taxon>
        <taxon>Tolypothrix</taxon>
    </lineage>
</organism>
<name>A0A1Z4MUJ3_9CYAN</name>
<dbReference type="GO" id="GO:0015995">
    <property type="term" value="P:chlorophyll biosynthetic process"/>
    <property type="evidence" value="ECO:0007669"/>
    <property type="project" value="InterPro"/>
</dbReference>
<dbReference type="AlphaFoldDB" id="A0A1Z4MUJ3"/>
<dbReference type="InterPro" id="IPR050152">
    <property type="entry name" value="ChlB/BchB/BchZ"/>
</dbReference>
<dbReference type="PANTHER" id="PTHR33712">
    <property type="entry name" value="LIGHT-INDEPENDENT PROTOCHLOROPHYLLIDE REDUCTASE SUBUNIT B"/>
    <property type="match status" value="1"/>
</dbReference>
<dbReference type="Gene3D" id="1.10.8.550">
    <property type="entry name" value="Proto-chlorophyllide reductase 57 kD subunit B"/>
    <property type="match status" value="1"/>
</dbReference>
<dbReference type="InterPro" id="IPR013580">
    <property type="entry name" value="LI-POR_suB-like_C"/>
</dbReference>
<dbReference type="KEGG" id="ttq:NIES37_10280"/>
<dbReference type="Proteomes" id="UP000218785">
    <property type="component" value="Chromosome"/>
</dbReference>
<keyword evidence="3" id="KW-1185">Reference proteome</keyword>
<accession>A0A1Z4MUJ3</accession>
<feature type="domain" description="Light-independent protochlorophyllide reductase subunit B-like C-terminal" evidence="1">
    <location>
        <begin position="30"/>
        <end position="74"/>
    </location>
</feature>
<evidence type="ECO:0000259" key="1">
    <source>
        <dbReference type="Pfam" id="PF08369"/>
    </source>
</evidence>
<dbReference type="EMBL" id="AP018248">
    <property type="protein sequence ID" value="BAY97091.1"/>
    <property type="molecule type" value="Genomic_DNA"/>
</dbReference>
<dbReference type="InterPro" id="IPR042298">
    <property type="entry name" value="P-CP_red_C"/>
</dbReference>
<sequence>MEDHLLEIFGGHDTKEVITKGISAESDLNWTKDGLAELNKIPGFVRGKVKRNTEKFARYRGIKDINSEVLYAAKEAVGA</sequence>
<dbReference type="PANTHER" id="PTHR33712:SF7">
    <property type="entry name" value="LIGHT-INDEPENDENT PROTOCHLOROPHYLLIDE REDUCTASE SUBUNIT B"/>
    <property type="match status" value="1"/>
</dbReference>
<dbReference type="GO" id="GO:0016491">
    <property type="term" value="F:oxidoreductase activity"/>
    <property type="evidence" value="ECO:0007669"/>
    <property type="project" value="InterPro"/>
</dbReference>
<proteinExistence type="predicted"/>
<gene>
    <name evidence="2" type="ORF">NIES37_10280</name>
</gene>
<dbReference type="Pfam" id="PF08369">
    <property type="entry name" value="PCP_red"/>
    <property type="match status" value="1"/>
</dbReference>
<protein>
    <submittedName>
        <fullName evidence="2">Light-independent protochlorophyllide reductase subunit B</fullName>
    </submittedName>
</protein>